<dbReference type="EnsemblMetazoa" id="PPA38469.1">
    <property type="protein sequence ID" value="PPA38469.1"/>
    <property type="gene ID" value="WBGene00276838"/>
</dbReference>
<accession>A0A8R1UQX9</accession>
<feature type="region of interest" description="Disordered" evidence="1">
    <location>
        <begin position="87"/>
        <end position="110"/>
    </location>
</feature>
<proteinExistence type="predicted"/>
<keyword evidence="3" id="KW-1185">Reference proteome</keyword>
<dbReference type="CDD" id="cd09076">
    <property type="entry name" value="L1-EN"/>
    <property type="match status" value="1"/>
</dbReference>
<evidence type="ECO:0000313" key="2">
    <source>
        <dbReference type="EnsemblMetazoa" id="PPA38469.1"/>
    </source>
</evidence>
<reference evidence="3" key="1">
    <citation type="journal article" date="2008" name="Nat. Genet.">
        <title>The Pristionchus pacificus genome provides a unique perspective on nematode lifestyle and parasitism.</title>
        <authorList>
            <person name="Dieterich C."/>
            <person name="Clifton S.W."/>
            <person name="Schuster L.N."/>
            <person name="Chinwalla A."/>
            <person name="Delehaunty K."/>
            <person name="Dinkelacker I."/>
            <person name="Fulton L."/>
            <person name="Fulton R."/>
            <person name="Godfrey J."/>
            <person name="Minx P."/>
            <person name="Mitreva M."/>
            <person name="Roeseler W."/>
            <person name="Tian H."/>
            <person name="Witte H."/>
            <person name="Yang S.P."/>
            <person name="Wilson R.K."/>
            <person name="Sommer R.J."/>
        </authorList>
    </citation>
    <scope>NUCLEOTIDE SEQUENCE [LARGE SCALE GENOMIC DNA]</scope>
    <source>
        <strain evidence="3">PS312</strain>
    </source>
</reference>
<protein>
    <recommendedName>
        <fullName evidence="4">Endonuclease/exonuclease/phosphatase domain-containing protein</fullName>
    </recommendedName>
</protein>
<sequence>MDAVLDSSGAPITSRTGIEERVKEFYTDLFRSETPVPRCPTPPSDHLLPILPSEVRNCIAKTKKDGACGTDKITVAMLRNRRLRLPRPGASIRQHNAHGADEEDESAVGGDPKLRSSLFDSHVLPALCYAAETSSPPPATLLERSIIETNLYTMRQKNMTPLTSYDERSIDGPLTSSEEKTTDGLLVGFHLLISCVFREDHQPDGVTRSRRTPRCPTALDGLPDRQLYARPTSTGLHAHAIETHGGIVIHAASPAEEDLLSITTMDSRLNQFVIGTLNVRTLSTKSLLAEFDRAMSKINYDVIGLTESRIVGKGSVCLPLCQSILFHSGGKTAHRGVAFLIKNNLSKESKFRAIDDRLATLTIPSKKLHIILIYAPTSTSTDDVYDQIIDNAESAMKQAPKGYMSFIIGDLNGRVKREPGMESIVGQYTFADMNDRGRRIVELCSRSRLRVWNTWHVSRKNRLWTWRGPGGVVKHQIDYLIGPQSAPVVKTTVINRLEYDTDHRLVRMTLQLDGKKKWKRKRPKMRKFDRTEYRSNANALAMMIVPIPPDPIQVYNATVSLLHKTATGCWKETEFVSKFSNATKALLLERCNLKSDPMRTTDYVNVCKEARKSLQEDLRLRKENELMTAIEKGRSISKVVRSQDMYKKRLLLKDSNGLLSQKETEEQVKNFYEELFSPKVSIAQPNLYSTENLPPFTLSEISNAINSLKFGHAAGIDRILPDMLRISRDAVTPLAKYLRT</sequence>
<organism evidence="2 3">
    <name type="scientific">Pristionchus pacificus</name>
    <name type="common">Parasitic nematode worm</name>
    <dbReference type="NCBI Taxonomy" id="54126"/>
    <lineage>
        <taxon>Eukaryota</taxon>
        <taxon>Metazoa</taxon>
        <taxon>Ecdysozoa</taxon>
        <taxon>Nematoda</taxon>
        <taxon>Chromadorea</taxon>
        <taxon>Rhabditida</taxon>
        <taxon>Rhabditina</taxon>
        <taxon>Diplogasteromorpha</taxon>
        <taxon>Diplogasteroidea</taxon>
        <taxon>Neodiplogasteridae</taxon>
        <taxon>Pristionchus</taxon>
    </lineage>
</organism>
<reference evidence="2" key="2">
    <citation type="submission" date="2022-06" db="UniProtKB">
        <authorList>
            <consortium name="EnsemblMetazoa"/>
        </authorList>
    </citation>
    <scope>IDENTIFICATION</scope>
    <source>
        <strain evidence="2">PS312</strain>
    </source>
</reference>
<dbReference type="SUPFAM" id="SSF56219">
    <property type="entry name" value="DNase I-like"/>
    <property type="match status" value="1"/>
</dbReference>
<name>A0A8R1UQX9_PRIPA</name>
<evidence type="ECO:0008006" key="4">
    <source>
        <dbReference type="Google" id="ProtNLM"/>
    </source>
</evidence>
<dbReference type="Proteomes" id="UP000005239">
    <property type="component" value="Unassembled WGS sequence"/>
</dbReference>
<dbReference type="PANTHER" id="PTHR23425:SF8">
    <property type="entry name" value="NUCLEOPORIN AMO1-LIKE"/>
    <property type="match status" value="1"/>
</dbReference>
<dbReference type="PANTHER" id="PTHR23425">
    <property type="entry name" value="NUCLEOPORIN AMO1-LIKE"/>
    <property type="match status" value="1"/>
</dbReference>
<dbReference type="AlphaFoldDB" id="A0A8R1UQX9"/>
<dbReference type="InterPro" id="IPR036691">
    <property type="entry name" value="Endo/exonu/phosph_ase_sf"/>
</dbReference>
<dbReference type="Gene3D" id="3.60.10.10">
    <property type="entry name" value="Endonuclease/exonuclease/phosphatase"/>
    <property type="match status" value="1"/>
</dbReference>
<evidence type="ECO:0000256" key="1">
    <source>
        <dbReference type="SAM" id="MobiDB-lite"/>
    </source>
</evidence>
<gene>
    <name evidence="2" type="primary">WBGene00276838</name>
</gene>
<evidence type="ECO:0000313" key="3">
    <source>
        <dbReference type="Proteomes" id="UP000005239"/>
    </source>
</evidence>